<name>A0A9W6XTJ4_9STRA</name>
<dbReference type="SMART" id="SM00248">
    <property type="entry name" value="ANK"/>
    <property type="match status" value="1"/>
</dbReference>
<dbReference type="Proteomes" id="UP001165121">
    <property type="component" value="Unassembled WGS sequence"/>
</dbReference>
<dbReference type="InterPro" id="IPR036770">
    <property type="entry name" value="Ankyrin_rpt-contain_sf"/>
</dbReference>
<dbReference type="OrthoDB" id="78539at2759"/>
<dbReference type="PROSITE" id="PS50297">
    <property type="entry name" value="ANK_REP_REGION"/>
    <property type="match status" value="1"/>
</dbReference>
<comment type="caution">
    <text evidence="3">The sequence shown here is derived from an EMBL/GenBank/DDBJ whole genome shotgun (WGS) entry which is preliminary data.</text>
</comment>
<dbReference type="SUPFAM" id="SSF48403">
    <property type="entry name" value="Ankyrin repeat"/>
    <property type="match status" value="1"/>
</dbReference>
<dbReference type="Gene3D" id="1.25.40.20">
    <property type="entry name" value="Ankyrin repeat-containing domain"/>
    <property type="match status" value="1"/>
</dbReference>
<dbReference type="InterPro" id="IPR002110">
    <property type="entry name" value="Ankyrin_rpt"/>
</dbReference>
<dbReference type="AlphaFoldDB" id="A0A9W6XTJ4"/>
<reference evidence="3" key="1">
    <citation type="submission" date="2023-04" db="EMBL/GenBank/DDBJ databases">
        <title>Phytophthora fragariaefolia NBRC 109709.</title>
        <authorList>
            <person name="Ichikawa N."/>
            <person name="Sato H."/>
            <person name="Tonouchi N."/>
        </authorList>
    </citation>
    <scope>NUCLEOTIDE SEQUENCE</scope>
    <source>
        <strain evidence="3">NBRC 109709</strain>
    </source>
</reference>
<evidence type="ECO:0000256" key="2">
    <source>
        <dbReference type="SAM" id="MobiDB-lite"/>
    </source>
</evidence>
<evidence type="ECO:0000313" key="3">
    <source>
        <dbReference type="EMBL" id="GMF45475.1"/>
    </source>
</evidence>
<dbReference type="EMBL" id="BSXT01001824">
    <property type="protein sequence ID" value="GMF45475.1"/>
    <property type="molecule type" value="Genomic_DNA"/>
</dbReference>
<evidence type="ECO:0000256" key="1">
    <source>
        <dbReference type="PROSITE-ProRule" id="PRU00023"/>
    </source>
</evidence>
<feature type="repeat" description="ANK" evidence="1">
    <location>
        <begin position="50"/>
        <end position="82"/>
    </location>
</feature>
<gene>
    <name evidence="3" type="ORF">Pfra01_001629800</name>
</gene>
<dbReference type="PROSITE" id="PS50088">
    <property type="entry name" value="ANK_REPEAT"/>
    <property type="match status" value="1"/>
</dbReference>
<evidence type="ECO:0000313" key="4">
    <source>
        <dbReference type="Proteomes" id="UP001165121"/>
    </source>
</evidence>
<keyword evidence="1" id="KW-0040">ANK repeat</keyword>
<dbReference type="Pfam" id="PF12796">
    <property type="entry name" value="Ank_2"/>
    <property type="match status" value="1"/>
</dbReference>
<keyword evidence="4" id="KW-1185">Reference proteome</keyword>
<sequence>MELPATLEQPPTSRDDAQSSRDATQRCGGDATRSLPRIGKKLDIDNQDKEGSTALYMAAQNESLEVLELLLDSGANVDQQQGDVRSCTLLRSPLFSLLRVLLSRARQRCMLPARGGDLKLPDCS</sequence>
<protein>
    <submittedName>
        <fullName evidence="3">Unnamed protein product</fullName>
    </submittedName>
</protein>
<proteinExistence type="predicted"/>
<feature type="region of interest" description="Disordered" evidence="2">
    <location>
        <begin position="1"/>
        <end position="43"/>
    </location>
</feature>
<accession>A0A9W6XTJ4</accession>
<organism evidence="3 4">
    <name type="scientific">Phytophthora fragariaefolia</name>
    <dbReference type="NCBI Taxonomy" id="1490495"/>
    <lineage>
        <taxon>Eukaryota</taxon>
        <taxon>Sar</taxon>
        <taxon>Stramenopiles</taxon>
        <taxon>Oomycota</taxon>
        <taxon>Peronosporomycetes</taxon>
        <taxon>Peronosporales</taxon>
        <taxon>Peronosporaceae</taxon>
        <taxon>Phytophthora</taxon>
    </lineage>
</organism>